<evidence type="ECO:0000313" key="6">
    <source>
        <dbReference type="EMBL" id="MFC7751431.1"/>
    </source>
</evidence>
<dbReference type="Pfam" id="PF24568">
    <property type="entry name" value="CC_PcsB"/>
    <property type="match status" value="1"/>
</dbReference>
<dbReference type="GO" id="GO:0016787">
    <property type="term" value="F:hydrolase activity"/>
    <property type="evidence" value="ECO:0007669"/>
    <property type="project" value="UniProtKB-KW"/>
</dbReference>
<feature type="domain" description="M23ase beta-sheet core" evidence="4">
    <location>
        <begin position="294"/>
        <end position="390"/>
    </location>
</feature>
<protein>
    <submittedName>
        <fullName evidence="6">Murein hydrolase activator EnvC family protein</fullName>
    </submittedName>
</protein>
<dbReference type="EMBL" id="JBHTGQ010000043">
    <property type="protein sequence ID" value="MFC7751431.1"/>
    <property type="molecule type" value="Genomic_DNA"/>
</dbReference>
<dbReference type="Gene3D" id="6.10.250.3150">
    <property type="match status" value="1"/>
</dbReference>
<feature type="signal peptide" evidence="3">
    <location>
        <begin position="1"/>
        <end position="25"/>
    </location>
</feature>
<gene>
    <name evidence="6" type="ORF">ACFQWB_16040</name>
</gene>
<dbReference type="PANTHER" id="PTHR21666">
    <property type="entry name" value="PEPTIDASE-RELATED"/>
    <property type="match status" value="1"/>
</dbReference>
<keyword evidence="2" id="KW-0175">Coiled coil</keyword>
<keyword evidence="7" id="KW-1185">Reference proteome</keyword>
<dbReference type="InterPro" id="IPR011055">
    <property type="entry name" value="Dup_hybrid_motif"/>
</dbReference>
<keyword evidence="6" id="KW-0378">Hydrolase</keyword>
<evidence type="ECO:0000256" key="2">
    <source>
        <dbReference type="SAM" id="Coils"/>
    </source>
</evidence>
<organism evidence="6 7">
    <name type="scientific">Paenibacillus thermoaerophilus</name>
    <dbReference type="NCBI Taxonomy" id="1215385"/>
    <lineage>
        <taxon>Bacteria</taxon>
        <taxon>Bacillati</taxon>
        <taxon>Bacillota</taxon>
        <taxon>Bacilli</taxon>
        <taxon>Bacillales</taxon>
        <taxon>Paenibacillaceae</taxon>
        <taxon>Paenibacillus</taxon>
    </lineage>
</organism>
<feature type="chain" id="PRO_5046164859" evidence="3">
    <location>
        <begin position="26"/>
        <end position="396"/>
    </location>
</feature>
<dbReference type="InterPro" id="IPR057309">
    <property type="entry name" value="PcsB_CC"/>
</dbReference>
<dbReference type="Gene3D" id="2.70.70.10">
    <property type="entry name" value="Glucose Permease (Domain IIA)"/>
    <property type="match status" value="1"/>
</dbReference>
<evidence type="ECO:0000256" key="1">
    <source>
        <dbReference type="ARBA" id="ARBA00022729"/>
    </source>
</evidence>
<proteinExistence type="predicted"/>
<keyword evidence="1 3" id="KW-0732">Signal</keyword>
<name>A0ABW2V9G3_9BACL</name>
<evidence type="ECO:0000313" key="7">
    <source>
        <dbReference type="Proteomes" id="UP001596528"/>
    </source>
</evidence>
<dbReference type="PANTHER" id="PTHR21666:SF270">
    <property type="entry name" value="MUREIN HYDROLASE ACTIVATOR ENVC"/>
    <property type="match status" value="1"/>
</dbReference>
<feature type="coiled-coil region" evidence="2">
    <location>
        <begin position="35"/>
        <end position="118"/>
    </location>
</feature>
<dbReference type="SUPFAM" id="SSF51261">
    <property type="entry name" value="Duplicated hybrid motif"/>
    <property type="match status" value="1"/>
</dbReference>
<dbReference type="CDD" id="cd12797">
    <property type="entry name" value="M23_peptidase"/>
    <property type="match status" value="1"/>
</dbReference>
<dbReference type="InterPro" id="IPR016047">
    <property type="entry name" value="M23ase_b-sheet_dom"/>
</dbReference>
<evidence type="ECO:0000259" key="4">
    <source>
        <dbReference type="Pfam" id="PF01551"/>
    </source>
</evidence>
<dbReference type="Proteomes" id="UP001596528">
    <property type="component" value="Unassembled WGS sequence"/>
</dbReference>
<sequence length="396" mass="44090">MKRRMVPLAVAASLAVFVVAPSTFAETVQDIQRQIDALTKQENQGKSALKNYENQEKQLAADKEKTKQEVAQLLAEIEKTGVELNALNAEIEEITEKLEAKQQELTEAEKRVAERDKVLKERVKLTYTTGKMSFLDVLMDADSFSDFLDRFETMTSINMSDKQILEENKRDRNTIQAAKEEIEKQRNELQAKADRVKAIQADLERKEEQKRVKIQSLDKEIQRIGIISEEQEAAMMKIAQRKAELQRKKRELESKETEFYKGGALGWPLPGYTPKNITSTFGTRSDPFTGKPATHKGIDIGAPAGSNIVAAEKGVVIHSGWMNGYGNTVILDHGGGLMTLYGHIRNGGLKVKEGEVVSRGQKIAEVGSTGNSTGNHLHFEVRKNGTAVNPMSYLGS</sequence>
<feature type="domain" description="Peptidoglycan hydrolase PcsB coiled-coil" evidence="5">
    <location>
        <begin position="106"/>
        <end position="176"/>
    </location>
</feature>
<dbReference type="RefSeq" id="WP_138790412.1">
    <property type="nucleotide sequence ID" value="NZ_JBHTGQ010000043.1"/>
</dbReference>
<evidence type="ECO:0000256" key="3">
    <source>
        <dbReference type="SAM" id="SignalP"/>
    </source>
</evidence>
<reference evidence="7" key="1">
    <citation type="journal article" date="2019" name="Int. J. Syst. Evol. Microbiol.">
        <title>The Global Catalogue of Microorganisms (GCM) 10K type strain sequencing project: providing services to taxonomists for standard genome sequencing and annotation.</title>
        <authorList>
            <consortium name="The Broad Institute Genomics Platform"/>
            <consortium name="The Broad Institute Genome Sequencing Center for Infectious Disease"/>
            <person name="Wu L."/>
            <person name="Ma J."/>
        </authorList>
    </citation>
    <scope>NUCLEOTIDE SEQUENCE [LARGE SCALE GENOMIC DNA]</scope>
    <source>
        <strain evidence="7">JCM 18657</strain>
    </source>
</reference>
<dbReference type="Pfam" id="PF01551">
    <property type="entry name" value="Peptidase_M23"/>
    <property type="match status" value="1"/>
</dbReference>
<accession>A0ABW2V9G3</accession>
<evidence type="ECO:0000259" key="5">
    <source>
        <dbReference type="Pfam" id="PF24568"/>
    </source>
</evidence>
<dbReference type="InterPro" id="IPR050570">
    <property type="entry name" value="Cell_wall_metabolism_enzyme"/>
</dbReference>
<comment type="caution">
    <text evidence="6">The sequence shown here is derived from an EMBL/GenBank/DDBJ whole genome shotgun (WGS) entry which is preliminary data.</text>
</comment>
<feature type="coiled-coil region" evidence="2">
    <location>
        <begin position="165"/>
        <end position="258"/>
    </location>
</feature>